<dbReference type="Gene3D" id="3.40.30.10">
    <property type="entry name" value="Glutaredoxin"/>
    <property type="match status" value="1"/>
</dbReference>
<sequence length="179" mass="19960">MSLSSLPRPYLFPPSTHSRKQRCFAFSPSPNKLTIKMARSSIEEVSESGAFVRSPSAFHNFISEDPNSPFPAESGRYHLYVSFACPWACRCLAYLKLKGLDKIIGHTVVKSKWGRTKDGDTHTGWVFPASNAEEAGAEPDPINGATSVRELYEIASTIYSGKYSVPVCDISVKWLFYFH</sequence>
<keyword evidence="2" id="KW-1185">Reference proteome</keyword>
<dbReference type="FunFam" id="3.40.30.10:FF:000198">
    <property type="entry name" value="Glutathione S-transferase family protein"/>
    <property type="match status" value="1"/>
</dbReference>
<evidence type="ECO:0000313" key="2">
    <source>
        <dbReference type="Proteomes" id="UP000806378"/>
    </source>
</evidence>
<dbReference type="PANTHER" id="PTHR32419:SF29">
    <property type="entry name" value="GST C-TERMINAL DOMAIN-CONTAINING PROTEIN"/>
    <property type="match status" value="1"/>
</dbReference>
<dbReference type="SUPFAM" id="SSF52833">
    <property type="entry name" value="Thioredoxin-like"/>
    <property type="match status" value="1"/>
</dbReference>
<dbReference type="InterPro" id="IPR016639">
    <property type="entry name" value="GST_Omega/GSH"/>
</dbReference>
<protein>
    <recommendedName>
        <fullName evidence="3">GST N-terminal domain-containing protein</fullName>
    </recommendedName>
</protein>
<dbReference type="Gramene" id="rna-gnl|WGS:JABURB|Cocit.L2483.1">
    <property type="protein sequence ID" value="cds-KAF7847888.1"/>
    <property type="gene ID" value="gene-BT93_L2483"/>
</dbReference>
<dbReference type="OrthoDB" id="2309723at2759"/>
<dbReference type="PANTHER" id="PTHR32419">
    <property type="entry name" value="GLUTATHIONYL-HYDROQUINONE REDUCTASE"/>
    <property type="match status" value="1"/>
</dbReference>
<reference evidence="1" key="1">
    <citation type="submission" date="2020-05" db="EMBL/GenBank/DDBJ databases">
        <title>WGS assembly of Corymbia citriodora subspecies variegata.</title>
        <authorList>
            <person name="Barry K."/>
            <person name="Hundley H."/>
            <person name="Shu S."/>
            <person name="Jenkins J."/>
            <person name="Grimwood J."/>
            <person name="Baten A."/>
        </authorList>
    </citation>
    <scope>NUCLEOTIDE SEQUENCE</scope>
    <source>
        <strain evidence="1">CV2-018</strain>
    </source>
</reference>
<dbReference type="Proteomes" id="UP000806378">
    <property type="component" value="Unassembled WGS sequence"/>
</dbReference>
<evidence type="ECO:0000313" key="1">
    <source>
        <dbReference type="EMBL" id="KAF7847888.1"/>
    </source>
</evidence>
<dbReference type="GO" id="GO:0004364">
    <property type="term" value="F:glutathione transferase activity"/>
    <property type="evidence" value="ECO:0007669"/>
    <property type="project" value="InterPro"/>
</dbReference>
<dbReference type="InterPro" id="IPR036249">
    <property type="entry name" value="Thioredoxin-like_sf"/>
</dbReference>
<evidence type="ECO:0008006" key="3">
    <source>
        <dbReference type="Google" id="ProtNLM"/>
    </source>
</evidence>
<proteinExistence type="predicted"/>
<organism evidence="1 2">
    <name type="scientific">Corymbia citriodora subsp. variegata</name>
    <dbReference type="NCBI Taxonomy" id="360336"/>
    <lineage>
        <taxon>Eukaryota</taxon>
        <taxon>Viridiplantae</taxon>
        <taxon>Streptophyta</taxon>
        <taxon>Embryophyta</taxon>
        <taxon>Tracheophyta</taxon>
        <taxon>Spermatophyta</taxon>
        <taxon>Magnoliopsida</taxon>
        <taxon>eudicotyledons</taxon>
        <taxon>Gunneridae</taxon>
        <taxon>Pentapetalae</taxon>
        <taxon>rosids</taxon>
        <taxon>malvids</taxon>
        <taxon>Myrtales</taxon>
        <taxon>Myrtaceae</taxon>
        <taxon>Myrtoideae</taxon>
        <taxon>Eucalypteae</taxon>
        <taxon>Corymbia</taxon>
    </lineage>
</organism>
<gene>
    <name evidence="1" type="ORF">BT93_L2483</name>
</gene>
<accession>A0A8T0CJN1</accession>
<dbReference type="AlphaFoldDB" id="A0A8T0CJN1"/>
<dbReference type="EMBL" id="MU090432">
    <property type="protein sequence ID" value="KAF7847888.1"/>
    <property type="molecule type" value="Genomic_DNA"/>
</dbReference>
<dbReference type="GO" id="GO:0005737">
    <property type="term" value="C:cytoplasm"/>
    <property type="evidence" value="ECO:0007669"/>
    <property type="project" value="TreeGrafter"/>
</dbReference>
<name>A0A8T0CJN1_CORYI</name>
<comment type="caution">
    <text evidence="1">The sequence shown here is derived from an EMBL/GenBank/DDBJ whole genome shotgun (WGS) entry which is preliminary data.</text>
</comment>